<keyword evidence="8" id="KW-1185">Reference proteome</keyword>
<keyword evidence="5" id="KW-0732">Signal</keyword>
<comment type="subcellular location">
    <subcellularLocation>
        <location evidence="1">Cell outer membrane</location>
        <topology evidence="1">Lipid-anchor</topology>
    </subcellularLocation>
</comment>
<evidence type="ECO:0000256" key="3">
    <source>
        <dbReference type="ARBA" id="ARBA00015281"/>
    </source>
</evidence>
<dbReference type="KEGG" id="tsv:DSM104635_01830"/>
<dbReference type="InterPro" id="IPR008816">
    <property type="entry name" value="Gly_zipper_2TM_dom"/>
</dbReference>
<evidence type="ECO:0000256" key="2">
    <source>
        <dbReference type="ARBA" id="ARBA00008681"/>
    </source>
</evidence>
<feature type="signal peptide" evidence="5">
    <location>
        <begin position="1"/>
        <end position="22"/>
    </location>
</feature>
<comment type="similarity">
    <text evidence="2">Belongs to the rickettsiale 17 kDa surface antigen family.</text>
</comment>
<dbReference type="GO" id="GO:0009279">
    <property type="term" value="C:cell outer membrane"/>
    <property type="evidence" value="ECO:0007669"/>
    <property type="project" value="UniProtKB-SubCell"/>
</dbReference>
<feature type="domain" description="Glycine zipper 2TM" evidence="6">
    <location>
        <begin position="24"/>
        <end position="62"/>
    </location>
</feature>
<keyword evidence="4" id="KW-0449">Lipoprotein</keyword>
<organism evidence="7 8">
    <name type="scientific">Terricaulis silvestris</name>
    <dbReference type="NCBI Taxonomy" id="2686094"/>
    <lineage>
        <taxon>Bacteria</taxon>
        <taxon>Pseudomonadati</taxon>
        <taxon>Pseudomonadota</taxon>
        <taxon>Alphaproteobacteria</taxon>
        <taxon>Caulobacterales</taxon>
        <taxon>Caulobacteraceae</taxon>
        <taxon>Terricaulis</taxon>
    </lineage>
</organism>
<evidence type="ECO:0000256" key="5">
    <source>
        <dbReference type="SAM" id="SignalP"/>
    </source>
</evidence>
<dbReference type="EMBL" id="CP047045">
    <property type="protein sequence ID" value="QGZ94993.1"/>
    <property type="molecule type" value="Genomic_DNA"/>
</dbReference>
<evidence type="ECO:0000313" key="8">
    <source>
        <dbReference type="Proteomes" id="UP000431269"/>
    </source>
</evidence>
<evidence type="ECO:0000256" key="1">
    <source>
        <dbReference type="ARBA" id="ARBA00004459"/>
    </source>
</evidence>
<reference evidence="8" key="1">
    <citation type="submission" date="2019-12" db="EMBL/GenBank/DDBJ databases">
        <title>Complete genome of Terracaulis silvestris 0127_4.</title>
        <authorList>
            <person name="Vieira S."/>
            <person name="Riedel T."/>
            <person name="Sproer C."/>
            <person name="Pascual J."/>
            <person name="Boedeker C."/>
            <person name="Overmann J."/>
        </authorList>
    </citation>
    <scope>NUCLEOTIDE SEQUENCE [LARGE SCALE GENOMIC DNA]</scope>
    <source>
        <strain evidence="8">0127_4</strain>
    </source>
</reference>
<sequence length="65" mass="6047">MKALKTLLAATFALGSLSLVSACGTLVGAGVGAAAGCAIDDEDCERGAAVGGVTGAVAGTIIDPP</sequence>
<dbReference type="Pfam" id="PF05433">
    <property type="entry name" value="Rick_17kDa_Anti"/>
    <property type="match status" value="1"/>
</dbReference>
<evidence type="ECO:0000259" key="6">
    <source>
        <dbReference type="Pfam" id="PF05433"/>
    </source>
</evidence>
<evidence type="ECO:0000256" key="4">
    <source>
        <dbReference type="ARBA" id="ARBA00023288"/>
    </source>
</evidence>
<evidence type="ECO:0000313" key="7">
    <source>
        <dbReference type="EMBL" id="QGZ94993.1"/>
    </source>
</evidence>
<name>A0A6I6MUZ3_9CAUL</name>
<feature type="chain" id="PRO_5026224858" description="17 kDa surface antigen" evidence="5">
    <location>
        <begin position="23"/>
        <end position="65"/>
    </location>
</feature>
<dbReference type="AlphaFoldDB" id="A0A6I6MUZ3"/>
<accession>A0A6I6MUZ3</accession>
<dbReference type="PROSITE" id="PS51257">
    <property type="entry name" value="PROKAR_LIPOPROTEIN"/>
    <property type="match status" value="1"/>
</dbReference>
<dbReference type="RefSeq" id="WP_158765888.1">
    <property type="nucleotide sequence ID" value="NZ_CP047045.1"/>
</dbReference>
<protein>
    <recommendedName>
        <fullName evidence="3">17 kDa surface antigen</fullName>
    </recommendedName>
</protein>
<gene>
    <name evidence="7" type="ORF">DSM104635_01830</name>
</gene>
<proteinExistence type="inferred from homology"/>
<dbReference type="Proteomes" id="UP000431269">
    <property type="component" value="Chromosome"/>
</dbReference>